<organism evidence="2">
    <name type="scientific">Tanacetum cinerariifolium</name>
    <name type="common">Dalmatian daisy</name>
    <name type="synonym">Chrysanthemum cinerariifolium</name>
    <dbReference type="NCBI Taxonomy" id="118510"/>
    <lineage>
        <taxon>Eukaryota</taxon>
        <taxon>Viridiplantae</taxon>
        <taxon>Streptophyta</taxon>
        <taxon>Embryophyta</taxon>
        <taxon>Tracheophyta</taxon>
        <taxon>Spermatophyta</taxon>
        <taxon>Magnoliopsida</taxon>
        <taxon>eudicotyledons</taxon>
        <taxon>Gunneridae</taxon>
        <taxon>Pentapetalae</taxon>
        <taxon>asterids</taxon>
        <taxon>campanulids</taxon>
        <taxon>Asterales</taxon>
        <taxon>Asteraceae</taxon>
        <taxon>Asteroideae</taxon>
        <taxon>Anthemideae</taxon>
        <taxon>Anthemidinae</taxon>
        <taxon>Tanacetum</taxon>
    </lineage>
</organism>
<feature type="non-terminal residue" evidence="2">
    <location>
        <position position="84"/>
    </location>
</feature>
<feature type="non-terminal residue" evidence="2">
    <location>
        <position position="1"/>
    </location>
</feature>
<dbReference type="EMBL" id="BKCJ011857166">
    <property type="protein sequence ID" value="GFD58764.1"/>
    <property type="molecule type" value="Genomic_DNA"/>
</dbReference>
<evidence type="ECO:0000256" key="1">
    <source>
        <dbReference type="SAM" id="MobiDB-lite"/>
    </source>
</evidence>
<protein>
    <submittedName>
        <fullName evidence="2">Uncharacterized protein</fullName>
    </submittedName>
</protein>
<sequence>VDEQVKEIAVPDVLMHLVGHVEGDSGPHDDDEPAPDGDYIVGGTGVVKALQYVLGEKADDLRRSSVAPLGSRSSRPGSSASLGE</sequence>
<name>A0A699XRV0_TANCI</name>
<dbReference type="AlphaFoldDB" id="A0A699XRV0"/>
<feature type="region of interest" description="Disordered" evidence="1">
    <location>
        <begin position="62"/>
        <end position="84"/>
    </location>
</feature>
<reference evidence="2" key="1">
    <citation type="journal article" date="2019" name="Sci. Rep.">
        <title>Draft genome of Tanacetum cinerariifolium, the natural source of mosquito coil.</title>
        <authorList>
            <person name="Yamashiro T."/>
            <person name="Shiraishi A."/>
            <person name="Satake H."/>
            <person name="Nakayama K."/>
        </authorList>
    </citation>
    <scope>NUCLEOTIDE SEQUENCE</scope>
</reference>
<evidence type="ECO:0000313" key="2">
    <source>
        <dbReference type="EMBL" id="GFD58764.1"/>
    </source>
</evidence>
<feature type="compositionally biased region" description="Low complexity" evidence="1">
    <location>
        <begin position="67"/>
        <end position="84"/>
    </location>
</feature>
<accession>A0A699XRV0</accession>
<proteinExistence type="predicted"/>
<comment type="caution">
    <text evidence="2">The sequence shown here is derived from an EMBL/GenBank/DDBJ whole genome shotgun (WGS) entry which is preliminary data.</text>
</comment>
<gene>
    <name evidence="2" type="ORF">Tci_930733</name>
</gene>